<keyword evidence="4" id="KW-1185">Reference proteome</keyword>
<evidence type="ECO:0000256" key="2">
    <source>
        <dbReference type="SAM" id="Phobius"/>
    </source>
</evidence>
<evidence type="ECO:0000313" key="4">
    <source>
        <dbReference type="Proteomes" id="UP000244989"/>
    </source>
</evidence>
<evidence type="ECO:0000313" key="3">
    <source>
        <dbReference type="EMBL" id="PWC02824.1"/>
    </source>
</evidence>
<protein>
    <submittedName>
        <fullName evidence="3">Type VII secretion-associated protein</fullName>
    </submittedName>
</protein>
<gene>
    <name evidence="3" type="ORF">DF222_00825</name>
</gene>
<sequence>MTNLAAPRTGNPTLGVTVFDSATVFDGLRPSDVVYRYDLPARGITEGWAANAVVDQVRTLAGEVWPEVAVTIDADDEIAETLHRLFATAGVAVEEPGIADAAPEGPDTGEFAEVSAGAAGKHRLASDDPSRLMTLVAIAVAVFILVGGVVWFGLRAVAGAGSEVVEEPPAVQVEPEESVSPEPEPERPASVVLEAGEISVELPEGFAIEEDGDVLRATGPDPELRILIATDPLHGISQEALYAELERQVGMDDELAEFHREGERAAYVEYPEDGSQVRWTSWTEGTEQVSVGCHTRAEASVAQHAACTMAVDSLTIADSGVRAGNQLT</sequence>
<dbReference type="AlphaFoldDB" id="A0A2U1T9Y0"/>
<dbReference type="InterPro" id="IPR023840">
    <property type="entry name" value="T7SS_Rv3446c"/>
</dbReference>
<proteinExistence type="predicted"/>
<accession>A0A2U1T9Y0</accession>
<dbReference type="Proteomes" id="UP000244989">
    <property type="component" value="Unassembled WGS sequence"/>
</dbReference>
<reference evidence="4" key="1">
    <citation type="submission" date="2018-04" db="EMBL/GenBank/DDBJ databases">
        <authorList>
            <person name="Liu S."/>
            <person name="Wang Z."/>
            <person name="Li J."/>
        </authorList>
    </citation>
    <scope>NUCLEOTIDE SEQUENCE [LARGE SCALE GENOMIC DNA]</scope>
    <source>
        <strain evidence="4">2189</strain>
    </source>
</reference>
<evidence type="ECO:0000256" key="1">
    <source>
        <dbReference type="SAM" id="MobiDB-lite"/>
    </source>
</evidence>
<feature type="transmembrane region" description="Helical" evidence="2">
    <location>
        <begin position="132"/>
        <end position="154"/>
    </location>
</feature>
<keyword evidence="2" id="KW-0472">Membrane</keyword>
<keyword evidence="2" id="KW-0812">Transmembrane</keyword>
<dbReference type="RefSeq" id="WP_108430906.1">
    <property type="nucleotide sequence ID" value="NZ_CP026947.1"/>
</dbReference>
<dbReference type="EMBL" id="QEEZ01000001">
    <property type="protein sequence ID" value="PWC02824.1"/>
    <property type="molecule type" value="Genomic_DNA"/>
</dbReference>
<name>A0A2U1T9Y0_9CORY</name>
<feature type="region of interest" description="Disordered" evidence="1">
    <location>
        <begin position="164"/>
        <end position="188"/>
    </location>
</feature>
<organism evidence="3 4">
    <name type="scientific">Corynebacterium yudongzhengii</name>
    <dbReference type="NCBI Taxonomy" id="2080740"/>
    <lineage>
        <taxon>Bacteria</taxon>
        <taxon>Bacillati</taxon>
        <taxon>Actinomycetota</taxon>
        <taxon>Actinomycetes</taxon>
        <taxon>Mycobacteriales</taxon>
        <taxon>Corynebacteriaceae</taxon>
        <taxon>Corynebacterium</taxon>
    </lineage>
</organism>
<dbReference type="KEGG" id="cyz:C3B44_02095"/>
<dbReference type="NCBIfam" id="TIGR03931">
    <property type="entry name" value="T7SS_Rv3446c"/>
    <property type="match status" value="1"/>
</dbReference>
<comment type="caution">
    <text evidence="3">The sequence shown here is derived from an EMBL/GenBank/DDBJ whole genome shotgun (WGS) entry which is preliminary data.</text>
</comment>
<dbReference type="OrthoDB" id="4428093at2"/>
<keyword evidence="2" id="KW-1133">Transmembrane helix</keyword>